<dbReference type="Proteomes" id="UP001595892">
    <property type="component" value="Unassembled WGS sequence"/>
</dbReference>
<dbReference type="InterPro" id="IPR019180">
    <property type="entry name" value="Oxidoreductase-like_N"/>
</dbReference>
<evidence type="ECO:0000259" key="1">
    <source>
        <dbReference type="Pfam" id="PF09791"/>
    </source>
</evidence>
<name>A0ABV9NLN2_9GAMM</name>
<organism evidence="2 3">
    <name type="scientific">Coralloluteibacterium thermophilum</name>
    <dbReference type="NCBI Taxonomy" id="2707049"/>
    <lineage>
        <taxon>Bacteria</taxon>
        <taxon>Pseudomonadati</taxon>
        <taxon>Pseudomonadota</taxon>
        <taxon>Gammaproteobacteria</taxon>
        <taxon>Lysobacterales</taxon>
        <taxon>Lysobacteraceae</taxon>
        <taxon>Coralloluteibacterium</taxon>
    </lineage>
</organism>
<dbReference type="EMBL" id="JBHSGG010000034">
    <property type="protein sequence ID" value="MFC4729006.1"/>
    <property type="molecule type" value="Genomic_DNA"/>
</dbReference>
<dbReference type="PANTHER" id="PTHR21193">
    <property type="entry name" value="OXIDOREDUCTASE-LIKE DOMAIN-CONTAINING PROTEIN 1"/>
    <property type="match status" value="1"/>
</dbReference>
<proteinExistence type="predicted"/>
<accession>A0ABV9NLN2</accession>
<comment type="caution">
    <text evidence="2">The sequence shown here is derived from an EMBL/GenBank/DDBJ whole genome shotgun (WGS) entry which is preliminary data.</text>
</comment>
<evidence type="ECO:0000313" key="2">
    <source>
        <dbReference type="EMBL" id="MFC4729006.1"/>
    </source>
</evidence>
<dbReference type="PANTHER" id="PTHR21193:SF3">
    <property type="entry name" value="OXIDOREDUCTASE-LIKE DOMAIN-CONTAINING PROTEIN 1"/>
    <property type="match status" value="1"/>
</dbReference>
<reference evidence="3" key="1">
    <citation type="journal article" date="2019" name="Int. J. Syst. Evol. Microbiol.">
        <title>The Global Catalogue of Microorganisms (GCM) 10K type strain sequencing project: providing services to taxonomists for standard genome sequencing and annotation.</title>
        <authorList>
            <consortium name="The Broad Institute Genomics Platform"/>
            <consortium name="The Broad Institute Genome Sequencing Center for Infectious Disease"/>
            <person name="Wu L."/>
            <person name="Ma J."/>
        </authorList>
    </citation>
    <scope>NUCLEOTIDE SEQUENCE [LARGE SCALE GENOMIC DNA]</scope>
    <source>
        <strain evidence="3">CGMCC 1.13574</strain>
    </source>
</reference>
<protein>
    <submittedName>
        <fullName evidence="2">Oxidoreductase-like domain-containing protein</fullName>
    </submittedName>
</protein>
<keyword evidence="3" id="KW-1185">Reference proteome</keyword>
<evidence type="ECO:0000313" key="3">
    <source>
        <dbReference type="Proteomes" id="UP001595892"/>
    </source>
</evidence>
<feature type="domain" description="Oxidoreductase-like" evidence="1">
    <location>
        <begin position="8"/>
        <end position="46"/>
    </location>
</feature>
<gene>
    <name evidence="2" type="ORF">ACFO3Q_12600</name>
</gene>
<sequence length="54" mass="5950">MSDPDPRPEPPEPPLPGECCESGCDPCVYDLHAEAMAAYREALAAWRVRHPDEA</sequence>
<dbReference type="Pfam" id="PF09791">
    <property type="entry name" value="Oxidored-like"/>
    <property type="match status" value="1"/>
</dbReference>
<dbReference type="RefSeq" id="WP_377005074.1">
    <property type="nucleotide sequence ID" value="NZ_JBHSGG010000034.1"/>
</dbReference>
<dbReference type="InterPro" id="IPR039251">
    <property type="entry name" value="OXLD1"/>
</dbReference>